<organism evidence="1 2">
    <name type="scientific">Austropuccinia psidii MF-1</name>
    <dbReference type="NCBI Taxonomy" id="1389203"/>
    <lineage>
        <taxon>Eukaryota</taxon>
        <taxon>Fungi</taxon>
        <taxon>Dikarya</taxon>
        <taxon>Basidiomycota</taxon>
        <taxon>Pucciniomycotina</taxon>
        <taxon>Pucciniomycetes</taxon>
        <taxon>Pucciniales</taxon>
        <taxon>Sphaerophragmiaceae</taxon>
        <taxon>Austropuccinia</taxon>
    </lineage>
</organism>
<comment type="caution">
    <text evidence="1">The sequence shown here is derived from an EMBL/GenBank/DDBJ whole genome shotgun (WGS) entry which is preliminary data.</text>
</comment>
<name>A0A9Q3ES27_9BASI</name>
<accession>A0A9Q3ES27</accession>
<evidence type="ECO:0000313" key="2">
    <source>
        <dbReference type="Proteomes" id="UP000765509"/>
    </source>
</evidence>
<sequence>MTNSNTEKDVLTIPVLDGTSYRKWGLGIPIFLRSKELLHFCEKEPEPGISTATNLWNKASYNGVNLISARVSHEVFNKVIKLNKRNYYPLGTKLKKKQHSTISNSKPKIILELESVGILLAPELLSFTTLGKLMGDPKVHQYVELLTLNEDLVGNPDEVLSKLEDFHNNSILQESQPKPLASSLI</sequence>
<dbReference type="Proteomes" id="UP000765509">
    <property type="component" value="Unassembled WGS sequence"/>
</dbReference>
<gene>
    <name evidence="1" type="ORF">O181_065959</name>
</gene>
<reference evidence="1" key="1">
    <citation type="submission" date="2021-03" db="EMBL/GenBank/DDBJ databases">
        <title>Draft genome sequence of rust myrtle Austropuccinia psidii MF-1, a brazilian biotype.</title>
        <authorList>
            <person name="Quecine M.C."/>
            <person name="Pachon D.M.R."/>
            <person name="Bonatelli M.L."/>
            <person name="Correr F.H."/>
            <person name="Franceschini L.M."/>
            <person name="Leite T.F."/>
            <person name="Margarido G.R.A."/>
            <person name="Almeida C.A."/>
            <person name="Ferrarezi J.A."/>
            <person name="Labate C.A."/>
        </authorList>
    </citation>
    <scope>NUCLEOTIDE SEQUENCE</scope>
    <source>
        <strain evidence="1">MF-1</strain>
    </source>
</reference>
<dbReference type="EMBL" id="AVOT02032474">
    <property type="protein sequence ID" value="MBW0526244.1"/>
    <property type="molecule type" value="Genomic_DNA"/>
</dbReference>
<keyword evidence="2" id="KW-1185">Reference proteome</keyword>
<evidence type="ECO:0000313" key="1">
    <source>
        <dbReference type="EMBL" id="MBW0526244.1"/>
    </source>
</evidence>
<proteinExistence type="predicted"/>
<dbReference type="AlphaFoldDB" id="A0A9Q3ES27"/>
<protein>
    <submittedName>
        <fullName evidence="1">Uncharacterized protein</fullName>
    </submittedName>
</protein>